<dbReference type="SUPFAM" id="SSF81321">
    <property type="entry name" value="Family A G protein-coupled receptor-like"/>
    <property type="match status" value="1"/>
</dbReference>
<dbReference type="Pfam" id="PF00001">
    <property type="entry name" value="7tm_1"/>
    <property type="match status" value="1"/>
</dbReference>
<evidence type="ECO:0000256" key="5">
    <source>
        <dbReference type="ARBA" id="ARBA00023040"/>
    </source>
</evidence>
<keyword evidence="3 10" id="KW-0812">Transmembrane</keyword>
<evidence type="ECO:0000256" key="4">
    <source>
        <dbReference type="ARBA" id="ARBA00022989"/>
    </source>
</evidence>
<organism evidence="12 13">
    <name type="scientific">Mytilus edulis</name>
    <name type="common">Blue mussel</name>
    <dbReference type="NCBI Taxonomy" id="6550"/>
    <lineage>
        <taxon>Eukaryota</taxon>
        <taxon>Metazoa</taxon>
        <taxon>Spiralia</taxon>
        <taxon>Lophotrochozoa</taxon>
        <taxon>Mollusca</taxon>
        <taxon>Bivalvia</taxon>
        <taxon>Autobranchia</taxon>
        <taxon>Pteriomorphia</taxon>
        <taxon>Mytilida</taxon>
        <taxon>Mytiloidea</taxon>
        <taxon>Mytilidae</taxon>
        <taxon>Mytilinae</taxon>
        <taxon>Mytilus</taxon>
    </lineage>
</organism>
<keyword evidence="4 10" id="KW-1133">Transmembrane helix</keyword>
<feature type="transmembrane region" description="Helical" evidence="10">
    <location>
        <begin position="55"/>
        <end position="78"/>
    </location>
</feature>
<feature type="transmembrane region" description="Helical" evidence="10">
    <location>
        <begin position="221"/>
        <end position="247"/>
    </location>
</feature>
<dbReference type="Gene3D" id="1.20.1070.10">
    <property type="entry name" value="Rhodopsin 7-helix transmembrane proteins"/>
    <property type="match status" value="1"/>
</dbReference>
<dbReference type="PANTHER" id="PTHR24246">
    <property type="entry name" value="OLFACTORY RECEPTOR AND ADENOSINE RECEPTOR"/>
    <property type="match status" value="1"/>
</dbReference>
<evidence type="ECO:0000256" key="3">
    <source>
        <dbReference type="ARBA" id="ARBA00022692"/>
    </source>
</evidence>
<evidence type="ECO:0000256" key="9">
    <source>
        <dbReference type="ARBA" id="ARBA00023224"/>
    </source>
</evidence>
<feature type="transmembrane region" description="Helical" evidence="10">
    <location>
        <begin position="90"/>
        <end position="111"/>
    </location>
</feature>
<evidence type="ECO:0000256" key="10">
    <source>
        <dbReference type="SAM" id="Phobius"/>
    </source>
</evidence>
<evidence type="ECO:0000313" key="12">
    <source>
        <dbReference type="EMBL" id="CAG2214891.1"/>
    </source>
</evidence>
<keyword evidence="5" id="KW-0297">G-protein coupled receptor</keyword>
<evidence type="ECO:0000256" key="8">
    <source>
        <dbReference type="ARBA" id="ARBA00023180"/>
    </source>
</evidence>
<dbReference type="InterPro" id="IPR017452">
    <property type="entry name" value="GPCR_Rhodpsn_7TM"/>
</dbReference>
<proteinExistence type="predicted"/>
<accession>A0A8S3S2E4</accession>
<keyword evidence="8" id="KW-0325">Glycoprotein</keyword>
<comment type="subcellular location">
    <subcellularLocation>
        <location evidence="1">Cell membrane</location>
        <topology evidence="1">Multi-pass membrane protein</topology>
    </subcellularLocation>
</comment>
<dbReference type="EMBL" id="CAJPWZ010001428">
    <property type="protein sequence ID" value="CAG2214891.1"/>
    <property type="molecule type" value="Genomic_DNA"/>
</dbReference>
<feature type="transmembrane region" description="Helical" evidence="10">
    <location>
        <begin position="132"/>
        <end position="157"/>
    </location>
</feature>
<evidence type="ECO:0000256" key="1">
    <source>
        <dbReference type="ARBA" id="ARBA00004651"/>
    </source>
</evidence>
<keyword evidence="13" id="KW-1185">Reference proteome</keyword>
<dbReference type="GO" id="GO:0005886">
    <property type="term" value="C:plasma membrane"/>
    <property type="evidence" value="ECO:0007669"/>
    <property type="project" value="UniProtKB-SubCell"/>
</dbReference>
<reference evidence="12" key="1">
    <citation type="submission" date="2021-03" db="EMBL/GenBank/DDBJ databases">
        <authorList>
            <person name="Bekaert M."/>
        </authorList>
    </citation>
    <scope>NUCLEOTIDE SEQUENCE</scope>
</reference>
<keyword evidence="7" id="KW-0675">Receptor</keyword>
<keyword evidence="2" id="KW-1003">Cell membrane</keyword>
<dbReference type="AlphaFoldDB" id="A0A8S3S2E4"/>
<name>A0A8S3S2E4_MYTED</name>
<protein>
    <submittedName>
        <fullName evidence="12">S1PR2</fullName>
    </submittedName>
</protein>
<evidence type="ECO:0000259" key="11">
    <source>
        <dbReference type="PROSITE" id="PS50262"/>
    </source>
</evidence>
<evidence type="ECO:0000313" key="13">
    <source>
        <dbReference type="Proteomes" id="UP000683360"/>
    </source>
</evidence>
<evidence type="ECO:0000256" key="6">
    <source>
        <dbReference type="ARBA" id="ARBA00023136"/>
    </source>
</evidence>
<feature type="transmembrane region" description="Helical" evidence="10">
    <location>
        <begin position="177"/>
        <end position="200"/>
    </location>
</feature>
<sequence>MSNFSSTNSTNEEYKKITKILTIGIPVTTIIVNVPAIVMIIWIVARKEKVKNCHLLSIGITDALVGISAFLMAETYLYTEKIFSYYDCWIRYYMFCLSLSASMLHVLGICGQRLKIVLEKTAVQTQQYNRKFGWLVTVASWTLSIIINSIPFSIWTQDHNLSMCSLDTLFSGYERKFSLYIGTSIGFYSLLVVLTMLILSRHLWLLGKRHPSNAWGEKDRRIFVTVCIIAIVFLVTSTPLVCILLTYDHLGDNKRSKRSACVLISLLNSAINPVIYLYRVQKFRNILRKIVLCGKFNNTVNPQSNANRINAPNLELSAL</sequence>
<dbReference type="Proteomes" id="UP000683360">
    <property type="component" value="Unassembled WGS sequence"/>
</dbReference>
<evidence type="ECO:0000256" key="7">
    <source>
        <dbReference type="ARBA" id="ARBA00023170"/>
    </source>
</evidence>
<dbReference type="OrthoDB" id="6097896at2759"/>
<gene>
    <name evidence="12" type="ORF">MEDL_28713</name>
</gene>
<feature type="domain" description="G-protein coupled receptors family 1 profile" evidence="11">
    <location>
        <begin position="32"/>
        <end position="276"/>
    </location>
</feature>
<feature type="transmembrane region" description="Helical" evidence="10">
    <location>
        <begin position="20"/>
        <end position="43"/>
    </location>
</feature>
<dbReference type="GO" id="GO:0004930">
    <property type="term" value="F:G protein-coupled receptor activity"/>
    <property type="evidence" value="ECO:0007669"/>
    <property type="project" value="UniProtKB-KW"/>
</dbReference>
<dbReference type="PANTHER" id="PTHR24246:SF27">
    <property type="entry name" value="ADENOSINE RECEPTOR, ISOFORM A"/>
    <property type="match status" value="1"/>
</dbReference>
<dbReference type="PROSITE" id="PS50262">
    <property type="entry name" value="G_PROTEIN_RECEP_F1_2"/>
    <property type="match status" value="1"/>
</dbReference>
<dbReference type="InterPro" id="IPR000276">
    <property type="entry name" value="GPCR_Rhodpsn"/>
</dbReference>
<keyword evidence="9" id="KW-0807">Transducer</keyword>
<evidence type="ECO:0000256" key="2">
    <source>
        <dbReference type="ARBA" id="ARBA00022475"/>
    </source>
</evidence>
<dbReference type="PRINTS" id="PR00237">
    <property type="entry name" value="GPCRRHODOPSN"/>
</dbReference>
<comment type="caution">
    <text evidence="12">The sequence shown here is derived from an EMBL/GenBank/DDBJ whole genome shotgun (WGS) entry which is preliminary data.</text>
</comment>
<dbReference type="CDD" id="cd00637">
    <property type="entry name" value="7tm_classA_rhodopsin-like"/>
    <property type="match status" value="1"/>
</dbReference>
<keyword evidence="6 10" id="KW-0472">Membrane</keyword>
<feature type="transmembrane region" description="Helical" evidence="10">
    <location>
        <begin position="259"/>
        <end position="278"/>
    </location>
</feature>